<dbReference type="Pfam" id="PF01400">
    <property type="entry name" value="Astacin"/>
    <property type="match status" value="1"/>
</dbReference>
<gene>
    <name evidence="20" type="primary">NAS-31_30</name>
    <name evidence="20" type="ORF">KIN20_010290</name>
</gene>
<evidence type="ECO:0000256" key="4">
    <source>
        <dbReference type="ARBA" id="ARBA00022670"/>
    </source>
</evidence>
<dbReference type="GO" id="GO:0008270">
    <property type="term" value="F:zinc ion binding"/>
    <property type="evidence" value="ECO:0007669"/>
    <property type="project" value="UniProtKB-UniRule"/>
</dbReference>
<dbReference type="SUPFAM" id="SSF55486">
    <property type="entry name" value="Metalloproteases ('zincins'), catalytic domain"/>
    <property type="match status" value="1"/>
</dbReference>
<keyword evidence="21" id="KW-1185">Reference proteome</keyword>
<evidence type="ECO:0000256" key="6">
    <source>
        <dbReference type="ARBA" id="ARBA00022729"/>
    </source>
</evidence>
<keyword evidence="17" id="KW-0812">Transmembrane</keyword>
<proteinExistence type="predicted"/>
<feature type="domain" description="CUB" evidence="18">
    <location>
        <begin position="430"/>
        <end position="553"/>
    </location>
</feature>
<evidence type="ECO:0000313" key="21">
    <source>
        <dbReference type="Proteomes" id="UP001196413"/>
    </source>
</evidence>
<feature type="binding site" evidence="14">
    <location>
        <position position="282"/>
    </location>
    <ligand>
        <name>Zn(2+)</name>
        <dbReference type="ChEBI" id="CHEBI:29105"/>
        <note>catalytic</note>
    </ligand>
</feature>
<dbReference type="GO" id="GO:0018996">
    <property type="term" value="P:molting cycle, collagen and cuticulin-based cuticle"/>
    <property type="evidence" value="ECO:0007669"/>
    <property type="project" value="InterPro"/>
</dbReference>
<keyword evidence="17" id="KW-0472">Membrane</keyword>
<feature type="compositionally biased region" description="Low complexity" evidence="16">
    <location>
        <begin position="552"/>
        <end position="561"/>
    </location>
</feature>
<feature type="binding site" evidence="14">
    <location>
        <position position="286"/>
    </location>
    <ligand>
        <name>Zn(2+)</name>
        <dbReference type="ChEBI" id="CHEBI:29105"/>
        <note>catalytic</note>
    </ligand>
</feature>
<comment type="caution">
    <text evidence="20">The sequence shown here is derived from an EMBL/GenBank/DDBJ whole genome shotgun (WGS) entry which is preliminary data.</text>
</comment>
<dbReference type="SMART" id="SM00235">
    <property type="entry name" value="ZnMc"/>
    <property type="match status" value="1"/>
</dbReference>
<evidence type="ECO:0000256" key="13">
    <source>
        <dbReference type="PROSITE-ProRule" id="PRU00059"/>
    </source>
</evidence>
<evidence type="ECO:0000256" key="14">
    <source>
        <dbReference type="PROSITE-ProRule" id="PRU01211"/>
    </source>
</evidence>
<dbReference type="PROSITE" id="PS01186">
    <property type="entry name" value="EGF_2"/>
    <property type="match status" value="1"/>
</dbReference>
<evidence type="ECO:0000256" key="17">
    <source>
        <dbReference type="SAM" id="Phobius"/>
    </source>
</evidence>
<comment type="subcellular location">
    <subcellularLocation>
        <location evidence="1 12">Secreted</location>
    </subcellularLocation>
</comment>
<evidence type="ECO:0000259" key="19">
    <source>
        <dbReference type="PROSITE" id="PS51864"/>
    </source>
</evidence>
<evidence type="ECO:0000256" key="9">
    <source>
        <dbReference type="ARBA" id="ARBA00023049"/>
    </source>
</evidence>
<dbReference type="InterPro" id="IPR000859">
    <property type="entry name" value="CUB_dom"/>
</dbReference>
<dbReference type="InterPro" id="IPR001506">
    <property type="entry name" value="Peptidase_M12A"/>
</dbReference>
<dbReference type="PIRSF" id="PIRSF036365">
    <property type="entry name" value="Astacin_nematoda"/>
    <property type="match status" value="1"/>
</dbReference>
<keyword evidence="5 14" id="KW-0479">Metal-binding</keyword>
<comment type="cofactor">
    <cofactor evidence="14 15">
        <name>Zn(2+)</name>
        <dbReference type="ChEBI" id="CHEBI:29105"/>
    </cofactor>
    <text evidence="14 15">Binds 1 zinc ion per subunit.</text>
</comment>
<evidence type="ECO:0000256" key="1">
    <source>
        <dbReference type="ARBA" id="ARBA00004613"/>
    </source>
</evidence>
<evidence type="ECO:0000256" key="2">
    <source>
        <dbReference type="ARBA" id="ARBA00022525"/>
    </source>
</evidence>
<dbReference type="PROSITE" id="PS00022">
    <property type="entry name" value="EGF_1"/>
    <property type="match status" value="1"/>
</dbReference>
<dbReference type="PROSITE" id="PS51864">
    <property type="entry name" value="ASTACIN"/>
    <property type="match status" value="1"/>
</dbReference>
<dbReference type="SUPFAM" id="SSF49854">
    <property type="entry name" value="Spermadhesin, CUB domain"/>
    <property type="match status" value="1"/>
</dbReference>
<sequence>MKVYDSYFSSEVAFQPTTNRALETTEGRGRCTECYRKIAEEKNPASARQKTKRVYTRMWVLLLIFLAAFGTATTFDKEESYEEKVQEAYDMLSNVPNAHDTMEFLLKAHELQEGNVDRYTASEESTEEELRAMDMYSKSIQGHADVSAAEINAEKHVGLGLFQGDIMLTREQADEILEDMEVSMGRRKKRQAYRDNKYPATLWSNGINYAFWNASNAARRVFVKATEIWRDNTCLEFREDSSARDKVWVTDGAGCWAHLGRIGGTQFMSLGDGCGYIGLGLHELGHTIGLYHTQSRHDRDNYITLHYENLVYDWHDQFNKESESTNYNYNITYDYGTVMHYSGASPGLSTTGKPYMMPHDPKYLPTLGSYILSFYEKLMVNLHYKCLDKCPRESWKKCENGGFPHPRDCSKCICPSGYGGPLCNKRPPGCGKELTATDEYQELWDVVGQESYDRYAANDDFYFCNYWIRGPPGSKIEVIFQNYTEGLDYPGCVWAGVEIKTLEDQRHTGYRFCSPEYGGTSLISEHDMVPVITYSRVYKVTALLRYKIHSYGSGKTKSTSKPVSEKTSRPTPTTTTTKKCYTRLLCTLLRRSFKFCETTKYDLNFKKKVCPYYCD</sequence>
<feature type="domain" description="Peptidase M12A" evidence="19">
    <location>
        <begin position="191"/>
        <end position="391"/>
    </location>
</feature>
<evidence type="ECO:0000259" key="18">
    <source>
        <dbReference type="PROSITE" id="PS01180"/>
    </source>
</evidence>
<dbReference type="CDD" id="cd04280">
    <property type="entry name" value="ZnMc_astacin_like"/>
    <property type="match status" value="1"/>
</dbReference>
<evidence type="ECO:0000256" key="15">
    <source>
        <dbReference type="RuleBase" id="RU361183"/>
    </source>
</evidence>
<feature type="binding site" evidence="14">
    <location>
        <position position="292"/>
    </location>
    <ligand>
        <name>Zn(2+)</name>
        <dbReference type="ChEBI" id="CHEBI:29105"/>
        <note>catalytic</note>
    </ligand>
</feature>
<evidence type="ECO:0000313" key="20">
    <source>
        <dbReference type="EMBL" id="KAJ1353627.1"/>
    </source>
</evidence>
<dbReference type="PRINTS" id="PR00480">
    <property type="entry name" value="ASTACIN"/>
</dbReference>
<dbReference type="PANTHER" id="PTHR10127:SF793">
    <property type="entry name" value="ZINC METALLOPROTEINASE NAS-31"/>
    <property type="match status" value="1"/>
</dbReference>
<evidence type="ECO:0000256" key="12">
    <source>
        <dbReference type="PIRNR" id="PIRNR036365"/>
    </source>
</evidence>
<evidence type="ECO:0000256" key="7">
    <source>
        <dbReference type="ARBA" id="ARBA00022801"/>
    </source>
</evidence>
<evidence type="ECO:0000256" key="5">
    <source>
        <dbReference type="ARBA" id="ARBA00022723"/>
    </source>
</evidence>
<feature type="region of interest" description="Disordered" evidence="16">
    <location>
        <begin position="552"/>
        <end position="576"/>
    </location>
</feature>
<reference evidence="20" key="1">
    <citation type="submission" date="2021-06" db="EMBL/GenBank/DDBJ databases">
        <title>Parelaphostrongylus tenuis whole genome reference sequence.</title>
        <authorList>
            <person name="Garwood T.J."/>
            <person name="Larsen P.A."/>
            <person name="Fountain-Jones N.M."/>
            <person name="Garbe J.R."/>
            <person name="Macchietto M.G."/>
            <person name="Kania S.A."/>
            <person name="Gerhold R.W."/>
            <person name="Richards J.E."/>
            <person name="Wolf T.M."/>
        </authorList>
    </citation>
    <scope>NUCLEOTIDE SEQUENCE</scope>
    <source>
        <strain evidence="20">MNPRO001-30</strain>
        <tissue evidence="20">Meninges</tissue>
    </source>
</reference>
<dbReference type="GO" id="GO:0004222">
    <property type="term" value="F:metalloendopeptidase activity"/>
    <property type="evidence" value="ECO:0007669"/>
    <property type="project" value="UniProtKB-UniRule"/>
</dbReference>
<name>A0AAD5M7P2_PARTN</name>
<keyword evidence="17" id="KW-1133">Transmembrane helix</keyword>
<keyword evidence="10" id="KW-1015">Disulfide bond</keyword>
<keyword evidence="2 12" id="KW-0964">Secreted</keyword>
<dbReference type="InterPro" id="IPR017050">
    <property type="entry name" value="Metallopeptidase_nem"/>
</dbReference>
<feature type="active site" evidence="14">
    <location>
        <position position="283"/>
    </location>
</feature>
<keyword evidence="3" id="KW-0245">EGF-like domain</keyword>
<keyword evidence="9 14" id="KW-0482">Metalloprotease</keyword>
<dbReference type="EMBL" id="JAHQIW010001786">
    <property type="protein sequence ID" value="KAJ1353627.1"/>
    <property type="molecule type" value="Genomic_DNA"/>
</dbReference>
<dbReference type="Gene3D" id="3.40.390.10">
    <property type="entry name" value="Collagenase (Catalytic Domain)"/>
    <property type="match status" value="1"/>
</dbReference>
<accession>A0AAD5M7P2</accession>
<feature type="transmembrane region" description="Helical" evidence="17">
    <location>
        <begin position="58"/>
        <end position="75"/>
    </location>
</feature>
<evidence type="ECO:0000256" key="8">
    <source>
        <dbReference type="ARBA" id="ARBA00022833"/>
    </source>
</evidence>
<comment type="caution">
    <text evidence="13">Lacks conserved residue(s) required for the propagation of feature annotation.</text>
</comment>
<protein>
    <recommendedName>
        <fullName evidence="12">Zinc metalloproteinase</fullName>
    </recommendedName>
</protein>
<dbReference type="PANTHER" id="PTHR10127">
    <property type="entry name" value="DISCOIDIN, CUB, EGF, LAMININ , AND ZINC METALLOPROTEASE DOMAIN CONTAINING"/>
    <property type="match status" value="1"/>
</dbReference>
<keyword evidence="7 14" id="KW-0378">Hydrolase</keyword>
<dbReference type="GO" id="GO:0005576">
    <property type="term" value="C:extracellular region"/>
    <property type="evidence" value="ECO:0007669"/>
    <property type="project" value="UniProtKB-SubCell"/>
</dbReference>
<evidence type="ECO:0000256" key="16">
    <source>
        <dbReference type="SAM" id="MobiDB-lite"/>
    </source>
</evidence>
<dbReference type="InterPro" id="IPR034035">
    <property type="entry name" value="Astacin-like_dom"/>
</dbReference>
<keyword evidence="4 14" id="KW-0645">Protease</keyword>
<keyword evidence="8 14" id="KW-0862">Zinc</keyword>
<dbReference type="AlphaFoldDB" id="A0AAD5M7P2"/>
<dbReference type="Proteomes" id="UP001196413">
    <property type="component" value="Unassembled WGS sequence"/>
</dbReference>
<dbReference type="InterPro" id="IPR006026">
    <property type="entry name" value="Peptidase_Metallo"/>
</dbReference>
<keyword evidence="11" id="KW-0325">Glycoprotein</keyword>
<evidence type="ECO:0000256" key="11">
    <source>
        <dbReference type="ARBA" id="ARBA00023180"/>
    </source>
</evidence>
<evidence type="ECO:0000256" key="10">
    <source>
        <dbReference type="ARBA" id="ARBA00023157"/>
    </source>
</evidence>
<evidence type="ECO:0000256" key="3">
    <source>
        <dbReference type="ARBA" id="ARBA00022536"/>
    </source>
</evidence>
<dbReference type="GO" id="GO:0006508">
    <property type="term" value="P:proteolysis"/>
    <property type="evidence" value="ECO:0007669"/>
    <property type="project" value="UniProtKB-KW"/>
</dbReference>
<dbReference type="InterPro" id="IPR024079">
    <property type="entry name" value="MetalloPept_cat_dom_sf"/>
</dbReference>
<dbReference type="InterPro" id="IPR035914">
    <property type="entry name" value="Sperma_CUB_dom_sf"/>
</dbReference>
<keyword evidence="6" id="KW-0732">Signal</keyword>
<dbReference type="InterPro" id="IPR000742">
    <property type="entry name" value="EGF"/>
</dbReference>
<dbReference type="PROSITE" id="PS01180">
    <property type="entry name" value="CUB"/>
    <property type="match status" value="1"/>
</dbReference>
<organism evidence="20 21">
    <name type="scientific">Parelaphostrongylus tenuis</name>
    <name type="common">Meningeal worm</name>
    <dbReference type="NCBI Taxonomy" id="148309"/>
    <lineage>
        <taxon>Eukaryota</taxon>
        <taxon>Metazoa</taxon>
        <taxon>Ecdysozoa</taxon>
        <taxon>Nematoda</taxon>
        <taxon>Chromadorea</taxon>
        <taxon>Rhabditida</taxon>
        <taxon>Rhabditina</taxon>
        <taxon>Rhabditomorpha</taxon>
        <taxon>Strongyloidea</taxon>
        <taxon>Metastrongylidae</taxon>
        <taxon>Parelaphostrongylus</taxon>
    </lineage>
</organism>